<keyword evidence="2" id="KW-0560">Oxidoreductase</keyword>
<dbReference type="InterPro" id="IPR012864">
    <property type="entry name" value="PCO/ADO"/>
</dbReference>
<evidence type="ECO:0000313" key="4">
    <source>
        <dbReference type="EMBL" id="CAH0514840.1"/>
    </source>
</evidence>
<dbReference type="Pfam" id="PF07847">
    <property type="entry name" value="PCO_ADO"/>
    <property type="match status" value="1"/>
</dbReference>
<dbReference type="Proteomes" id="UP001158986">
    <property type="component" value="Unassembled WGS sequence"/>
</dbReference>
<dbReference type="EMBL" id="CAKLCB010000084">
    <property type="protein sequence ID" value="CAH0514840.1"/>
    <property type="molecule type" value="Genomic_DNA"/>
</dbReference>
<dbReference type="Gene3D" id="2.60.120.10">
    <property type="entry name" value="Jelly Rolls"/>
    <property type="match status" value="1"/>
</dbReference>
<evidence type="ECO:0000256" key="2">
    <source>
        <dbReference type="ARBA" id="ARBA00023002"/>
    </source>
</evidence>
<reference evidence="4 5" key="1">
    <citation type="submission" date="2021-11" db="EMBL/GenBank/DDBJ databases">
        <authorList>
            <person name="Islam A."/>
            <person name="Islam S."/>
            <person name="Flora M.S."/>
            <person name="Rahman M."/>
            <person name="Ziaur R.M."/>
            <person name="Epstein J.H."/>
            <person name="Hassan M."/>
            <person name="Klassen M."/>
            <person name="Woodard K."/>
            <person name="Webb A."/>
            <person name="Webby R.J."/>
            <person name="El Zowalaty M.E."/>
        </authorList>
    </citation>
    <scope>NUCLEOTIDE SEQUENCE [LARGE SCALE GENOMIC DNA]</scope>
    <source>
        <strain evidence="4">Pbs1</strain>
    </source>
</reference>
<sequence length="244" mass="27835">MNFINAIWQCTFGRDKNVVAGQKVLEYIHYLLVKTIDKYEGNPHALTMEEIIPIKAICDHLVLANFPGLVDNRVSKRSKHVHYKHIYEDKTVSIGIFILPPGVSIPLHDHPRMSVISRVLYGSIHVKTYDFVKGDTVSNDKKRLARLRMDKIATAPYTLELLPDCGNLHELVGGDDIGCAFLDIITPPYDAQDGRDCSYFRVISSIDDEQNADETMFELESYELQDFDVILEAYDGPHLQRYMC</sequence>
<protein>
    <recommendedName>
        <fullName evidence="6">Cysteine dioxygenase</fullName>
    </recommendedName>
</protein>
<evidence type="ECO:0008006" key="6">
    <source>
        <dbReference type="Google" id="ProtNLM"/>
    </source>
</evidence>
<gene>
    <name evidence="4" type="ORF">PBS001_LOCUS1578</name>
</gene>
<accession>A0ABN8CPP8</accession>
<keyword evidence="5" id="KW-1185">Reference proteome</keyword>
<dbReference type="CDD" id="cd20289">
    <property type="entry name" value="cupin_ADO"/>
    <property type="match status" value="1"/>
</dbReference>
<evidence type="ECO:0000256" key="1">
    <source>
        <dbReference type="ARBA" id="ARBA00022723"/>
    </source>
</evidence>
<evidence type="ECO:0000256" key="3">
    <source>
        <dbReference type="ARBA" id="ARBA00023004"/>
    </source>
</evidence>
<keyword evidence="3" id="KW-0408">Iron</keyword>
<name>A0ABN8CPP8_9STRA</name>
<comment type="caution">
    <text evidence="4">The sequence shown here is derived from an EMBL/GenBank/DDBJ whole genome shotgun (WGS) entry which is preliminary data.</text>
</comment>
<dbReference type="InterPro" id="IPR014710">
    <property type="entry name" value="RmlC-like_jellyroll"/>
</dbReference>
<dbReference type="SUPFAM" id="SSF51182">
    <property type="entry name" value="RmlC-like cupins"/>
    <property type="match status" value="1"/>
</dbReference>
<dbReference type="InterPro" id="IPR011051">
    <property type="entry name" value="RmlC_Cupin_sf"/>
</dbReference>
<evidence type="ECO:0000313" key="5">
    <source>
        <dbReference type="Proteomes" id="UP001158986"/>
    </source>
</evidence>
<dbReference type="PANTHER" id="PTHR22966:SF61">
    <property type="entry name" value="2-AMINOETHANETHIOL DIOXYGENASE"/>
    <property type="match status" value="1"/>
</dbReference>
<proteinExistence type="predicted"/>
<keyword evidence="1" id="KW-0479">Metal-binding</keyword>
<organism evidence="4 5">
    <name type="scientific">Peronospora belbahrii</name>
    <dbReference type="NCBI Taxonomy" id="622444"/>
    <lineage>
        <taxon>Eukaryota</taxon>
        <taxon>Sar</taxon>
        <taxon>Stramenopiles</taxon>
        <taxon>Oomycota</taxon>
        <taxon>Peronosporomycetes</taxon>
        <taxon>Peronosporales</taxon>
        <taxon>Peronosporaceae</taxon>
        <taxon>Peronospora</taxon>
    </lineage>
</organism>
<dbReference type="PANTHER" id="PTHR22966">
    <property type="entry name" value="2-AMINOETHANETHIOL DIOXYGENASE"/>
    <property type="match status" value="1"/>
</dbReference>